<evidence type="ECO:0000256" key="6">
    <source>
        <dbReference type="ARBA" id="ARBA00023002"/>
    </source>
</evidence>
<evidence type="ECO:0000256" key="1">
    <source>
        <dbReference type="ARBA" id="ARBA00001947"/>
    </source>
</evidence>
<sequence>MGAIKETFYISHGSPTLSVDETLPARDFLKSFTKDHFSQRPSSILVISAHWDTDVPSVNVVDGPLDTIYDFYGFPDNMYQIKYPAPGAPALAKKVKELLNASGFDTVIEDKKRGLDHGTWVPLMLMYPEADIPVCQLSVQTHKGPKYHYDMGKALASLKDEGVLIFGSGAATHNLRALRMVDSVATWAEEFDTWLKDTLEGGRYDDVINYLEKAPHAKQAQPYPDHFFPLHVAMGASGEILKSELIHQSWQLHSLSYASYKFTAK</sequence>
<reference evidence="8" key="2">
    <citation type="submission" date="2023-05" db="EMBL/GenBank/DDBJ databases">
        <authorList>
            <person name="Schelkunov M.I."/>
        </authorList>
    </citation>
    <scope>NUCLEOTIDE SEQUENCE</scope>
    <source>
        <strain evidence="8">Hsosn_3</strain>
        <tissue evidence="8">Leaf</tissue>
    </source>
</reference>
<dbReference type="GO" id="GO:0016702">
    <property type="term" value="F:oxidoreductase activity, acting on single donors with incorporation of molecular oxygen, incorporation of two atoms of oxygen"/>
    <property type="evidence" value="ECO:0007669"/>
    <property type="project" value="UniProtKB-ARBA"/>
</dbReference>
<dbReference type="GO" id="GO:0008198">
    <property type="term" value="F:ferrous iron binding"/>
    <property type="evidence" value="ECO:0007669"/>
    <property type="project" value="InterPro"/>
</dbReference>
<dbReference type="InterPro" id="IPR014436">
    <property type="entry name" value="Extradiol_dOase_DODA"/>
</dbReference>
<comment type="cofactor">
    <cofactor evidence="1">
        <name>Zn(2+)</name>
        <dbReference type="ChEBI" id="CHEBI:29105"/>
    </cofactor>
</comment>
<comment type="caution">
    <text evidence="8">The sequence shown here is derived from an EMBL/GenBank/DDBJ whole genome shotgun (WGS) entry which is preliminary data.</text>
</comment>
<dbReference type="Pfam" id="PF02900">
    <property type="entry name" value="LigB"/>
    <property type="match status" value="1"/>
</dbReference>
<protein>
    <submittedName>
        <fullName evidence="8">Stizolobate synthase</fullName>
    </submittedName>
</protein>
<reference evidence="8" key="1">
    <citation type="submission" date="2023-02" db="EMBL/GenBank/DDBJ databases">
        <title>Genome of toxic invasive species Heracleum sosnowskyi carries increased number of genes despite the absence of recent whole-genome duplications.</title>
        <authorList>
            <person name="Schelkunov M."/>
            <person name="Shtratnikova V."/>
            <person name="Makarenko M."/>
            <person name="Klepikova A."/>
            <person name="Omelchenko D."/>
            <person name="Novikova G."/>
            <person name="Obukhova E."/>
            <person name="Bogdanov V."/>
            <person name="Penin A."/>
            <person name="Logacheva M."/>
        </authorList>
    </citation>
    <scope>NUCLEOTIDE SEQUENCE</scope>
    <source>
        <strain evidence="8">Hsosn_3</strain>
        <tissue evidence="8">Leaf</tissue>
    </source>
</reference>
<dbReference type="PANTHER" id="PTHR30096">
    <property type="entry name" value="4,5-DOPA DIOXYGENASE EXTRADIOL-LIKE PROTEIN"/>
    <property type="match status" value="1"/>
</dbReference>
<accession>A0AAD8JJS3</accession>
<evidence type="ECO:0000256" key="5">
    <source>
        <dbReference type="ARBA" id="ARBA00022964"/>
    </source>
</evidence>
<keyword evidence="6" id="KW-0560">Oxidoreductase</keyword>
<dbReference type="InterPro" id="IPR004183">
    <property type="entry name" value="Xdiol_dOase_suB"/>
</dbReference>
<keyword evidence="3" id="KW-0479">Metal-binding</keyword>
<dbReference type="CDD" id="cd07363">
    <property type="entry name" value="45_DOPA_Dioxygenase"/>
    <property type="match status" value="1"/>
</dbReference>
<evidence type="ECO:0000313" key="9">
    <source>
        <dbReference type="Proteomes" id="UP001237642"/>
    </source>
</evidence>
<evidence type="ECO:0000259" key="7">
    <source>
        <dbReference type="Pfam" id="PF02900"/>
    </source>
</evidence>
<gene>
    <name evidence="8" type="ORF">POM88_004643</name>
</gene>
<evidence type="ECO:0000256" key="3">
    <source>
        <dbReference type="ARBA" id="ARBA00022723"/>
    </source>
</evidence>
<dbReference type="Gene3D" id="3.40.830.10">
    <property type="entry name" value="LigB-like"/>
    <property type="match status" value="1"/>
</dbReference>
<proteinExistence type="inferred from homology"/>
<dbReference type="PANTHER" id="PTHR30096:SF0">
    <property type="entry name" value="4,5-DOPA DIOXYGENASE EXTRADIOL-LIKE PROTEIN"/>
    <property type="match status" value="1"/>
</dbReference>
<keyword evidence="5" id="KW-0223">Dioxygenase</keyword>
<dbReference type="SUPFAM" id="SSF53213">
    <property type="entry name" value="LigB-like"/>
    <property type="match status" value="1"/>
</dbReference>
<dbReference type="AlphaFoldDB" id="A0AAD8JJS3"/>
<organism evidence="8 9">
    <name type="scientific">Heracleum sosnowskyi</name>
    <dbReference type="NCBI Taxonomy" id="360622"/>
    <lineage>
        <taxon>Eukaryota</taxon>
        <taxon>Viridiplantae</taxon>
        <taxon>Streptophyta</taxon>
        <taxon>Embryophyta</taxon>
        <taxon>Tracheophyta</taxon>
        <taxon>Spermatophyta</taxon>
        <taxon>Magnoliopsida</taxon>
        <taxon>eudicotyledons</taxon>
        <taxon>Gunneridae</taxon>
        <taxon>Pentapetalae</taxon>
        <taxon>asterids</taxon>
        <taxon>campanulids</taxon>
        <taxon>Apiales</taxon>
        <taxon>Apiaceae</taxon>
        <taxon>Apioideae</taxon>
        <taxon>apioid superclade</taxon>
        <taxon>Tordylieae</taxon>
        <taxon>Tordyliinae</taxon>
        <taxon>Heracleum</taxon>
    </lineage>
</organism>
<keyword evidence="9" id="KW-1185">Reference proteome</keyword>
<feature type="domain" description="Extradiol ring-cleavage dioxygenase class III enzyme subunit B" evidence="7">
    <location>
        <begin position="7"/>
        <end position="262"/>
    </location>
</feature>
<evidence type="ECO:0000313" key="8">
    <source>
        <dbReference type="EMBL" id="KAK1405038.1"/>
    </source>
</evidence>
<keyword evidence="4" id="KW-0862">Zinc</keyword>
<dbReference type="Proteomes" id="UP001237642">
    <property type="component" value="Unassembled WGS sequence"/>
</dbReference>
<comment type="similarity">
    <text evidence="2">Belongs to the DODA-type extradiol aromatic ring-opening dioxygenase family.</text>
</comment>
<name>A0AAD8JJS3_9APIA</name>
<evidence type="ECO:0000256" key="2">
    <source>
        <dbReference type="ARBA" id="ARBA00007581"/>
    </source>
</evidence>
<evidence type="ECO:0000256" key="4">
    <source>
        <dbReference type="ARBA" id="ARBA00022833"/>
    </source>
</evidence>
<dbReference type="GO" id="GO:0008270">
    <property type="term" value="F:zinc ion binding"/>
    <property type="evidence" value="ECO:0007669"/>
    <property type="project" value="InterPro"/>
</dbReference>
<dbReference type="PIRSF" id="PIRSF006157">
    <property type="entry name" value="Doxgns_DODA"/>
    <property type="match status" value="1"/>
</dbReference>
<dbReference type="EMBL" id="JAUIZM010000001">
    <property type="protein sequence ID" value="KAK1405038.1"/>
    <property type="molecule type" value="Genomic_DNA"/>
</dbReference>